<sequence length="180" mass="19531">MVARICFLKLALLAIPFALADGRRMLSPTDSIGSIMRSERANGNARFSIQAEKTDGREFAFDVVEASNPALTPDTIIKSIDGESPVGQGVFHALLVSDLTTASGRETFALLAVDPDNVHGIVDAKGEKPMKIEQDKGKKATATEDTNIVRPDRSCGADHTDADGHLFDRRLEEEHVHHEP</sequence>
<gene>
    <name evidence="3" type="ORF">ACHAWO_011134</name>
</gene>
<keyword evidence="2" id="KW-0732">Signal</keyword>
<evidence type="ECO:0000256" key="2">
    <source>
        <dbReference type="SAM" id="SignalP"/>
    </source>
</evidence>
<dbReference type="EMBL" id="JALLPJ020000995">
    <property type="protein sequence ID" value="KAL3778257.1"/>
    <property type="molecule type" value="Genomic_DNA"/>
</dbReference>
<reference evidence="3 4" key="1">
    <citation type="submission" date="2024-10" db="EMBL/GenBank/DDBJ databases">
        <title>Updated reference genomes for cyclostephanoid diatoms.</title>
        <authorList>
            <person name="Roberts W.R."/>
            <person name="Alverson A.J."/>
        </authorList>
    </citation>
    <scope>NUCLEOTIDE SEQUENCE [LARGE SCALE GENOMIC DNA]</scope>
    <source>
        <strain evidence="3 4">AJA010-31</strain>
    </source>
</reference>
<feature type="compositionally biased region" description="Basic and acidic residues" evidence="1">
    <location>
        <begin position="150"/>
        <end position="180"/>
    </location>
</feature>
<comment type="caution">
    <text evidence="3">The sequence shown here is derived from an EMBL/GenBank/DDBJ whole genome shotgun (WGS) entry which is preliminary data.</text>
</comment>
<feature type="compositionally biased region" description="Basic and acidic residues" evidence="1">
    <location>
        <begin position="128"/>
        <end position="142"/>
    </location>
</feature>
<feature type="signal peptide" evidence="2">
    <location>
        <begin position="1"/>
        <end position="22"/>
    </location>
</feature>
<keyword evidence="4" id="KW-1185">Reference proteome</keyword>
<feature type="chain" id="PRO_5044754479" evidence="2">
    <location>
        <begin position="23"/>
        <end position="180"/>
    </location>
</feature>
<feature type="region of interest" description="Disordered" evidence="1">
    <location>
        <begin position="128"/>
        <end position="180"/>
    </location>
</feature>
<evidence type="ECO:0000256" key="1">
    <source>
        <dbReference type="SAM" id="MobiDB-lite"/>
    </source>
</evidence>
<organism evidence="3 4">
    <name type="scientific">Cyclotella atomus</name>
    <dbReference type="NCBI Taxonomy" id="382360"/>
    <lineage>
        <taxon>Eukaryota</taxon>
        <taxon>Sar</taxon>
        <taxon>Stramenopiles</taxon>
        <taxon>Ochrophyta</taxon>
        <taxon>Bacillariophyta</taxon>
        <taxon>Coscinodiscophyceae</taxon>
        <taxon>Thalassiosirophycidae</taxon>
        <taxon>Stephanodiscales</taxon>
        <taxon>Stephanodiscaceae</taxon>
        <taxon>Cyclotella</taxon>
    </lineage>
</organism>
<accession>A0ABD3NQR4</accession>
<protein>
    <submittedName>
        <fullName evidence="3">Uncharacterized protein</fullName>
    </submittedName>
</protein>
<evidence type="ECO:0000313" key="4">
    <source>
        <dbReference type="Proteomes" id="UP001530400"/>
    </source>
</evidence>
<dbReference type="AlphaFoldDB" id="A0ABD3NQR4"/>
<evidence type="ECO:0000313" key="3">
    <source>
        <dbReference type="EMBL" id="KAL3778257.1"/>
    </source>
</evidence>
<dbReference type="Proteomes" id="UP001530400">
    <property type="component" value="Unassembled WGS sequence"/>
</dbReference>
<proteinExistence type="predicted"/>
<name>A0ABD3NQR4_9STRA</name>